<organism evidence="3 4">
    <name type="scientific">Armillaria tabescens</name>
    <name type="common">Ringless honey mushroom</name>
    <name type="synonym">Agaricus tabescens</name>
    <dbReference type="NCBI Taxonomy" id="1929756"/>
    <lineage>
        <taxon>Eukaryota</taxon>
        <taxon>Fungi</taxon>
        <taxon>Dikarya</taxon>
        <taxon>Basidiomycota</taxon>
        <taxon>Agaricomycotina</taxon>
        <taxon>Agaricomycetes</taxon>
        <taxon>Agaricomycetidae</taxon>
        <taxon>Agaricales</taxon>
        <taxon>Marasmiineae</taxon>
        <taxon>Physalacriaceae</taxon>
        <taxon>Desarmillaria</taxon>
    </lineage>
</organism>
<name>A0AA39JPL3_ARMTA</name>
<evidence type="ECO:0000259" key="2">
    <source>
        <dbReference type="Pfam" id="PF01636"/>
    </source>
</evidence>
<dbReference type="Pfam" id="PF01636">
    <property type="entry name" value="APH"/>
    <property type="match status" value="1"/>
</dbReference>
<feature type="region of interest" description="Disordered" evidence="1">
    <location>
        <begin position="240"/>
        <end position="278"/>
    </location>
</feature>
<reference evidence="3" key="1">
    <citation type="submission" date="2023-06" db="EMBL/GenBank/DDBJ databases">
        <authorList>
            <consortium name="Lawrence Berkeley National Laboratory"/>
            <person name="Ahrendt S."/>
            <person name="Sahu N."/>
            <person name="Indic B."/>
            <person name="Wong-Bajracharya J."/>
            <person name="Merenyi Z."/>
            <person name="Ke H.-M."/>
            <person name="Monk M."/>
            <person name="Kocsube S."/>
            <person name="Drula E."/>
            <person name="Lipzen A."/>
            <person name="Balint B."/>
            <person name="Henrissat B."/>
            <person name="Andreopoulos B."/>
            <person name="Martin F.M."/>
            <person name="Harder C.B."/>
            <person name="Rigling D."/>
            <person name="Ford K.L."/>
            <person name="Foster G.D."/>
            <person name="Pangilinan J."/>
            <person name="Papanicolaou A."/>
            <person name="Barry K."/>
            <person name="LaButti K."/>
            <person name="Viragh M."/>
            <person name="Koriabine M."/>
            <person name="Yan M."/>
            <person name="Riley R."/>
            <person name="Champramary S."/>
            <person name="Plett K.L."/>
            <person name="Tsai I.J."/>
            <person name="Slot J."/>
            <person name="Sipos G."/>
            <person name="Plett J."/>
            <person name="Nagy L.G."/>
            <person name="Grigoriev I.V."/>
        </authorList>
    </citation>
    <scope>NUCLEOTIDE SEQUENCE</scope>
    <source>
        <strain evidence="3">CCBAS 213</strain>
    </source>
</reference>
<dbReference type="AlphaFoldDB" id="A0AA39JPL3"/>
<dbReference type="RefSeq" id="XP_060325023.1">
    <property type="nucleotide sequence ID" value="XM_060480382.1"/>
</dbReference>
<keyword evidence="4" id="KW-1185">Reference proteome</keyword>
<dbReference type="PANTHER" id="PTHR21310">
    <property type="entry name" value="AMINOGLYCOSIDE PHOSPHOTRANSFERASE-RELATED-RELATED"/>
    <property type="match status" value="1"/>
</dbReference>
<proteinExistence type="predicted"/>
<comment type="caution">
    <text evidence="3">The sequence shown here is derived from an EMBL/GenBank/DDBJ whole genome shotgun (WGS) entry which is preliminary data.</text>
</comment>
<sequence>MVSPSTSASSAFSCCDNMHRLEEKISIEALKKLACKHAQSPSAHVQTPAMQGSFNLVYVITFPDGRKWVARIPEPSFTDSQKIESMIGTMRLISDMTSLPLPIVHAYDSSPNNSLGYAYMFTSFIEGICLIDIWTKPGALTDANRRHFFQQIANSMAQLHVLEFSGSDLSYTIGPLRKIEEGKVVHEIGPFPTALSYINELASSLADKHSEPPSEYAHYSVLRLLSLFLPNKRFDGPPFVLSPPDFDSQNSQTHEKDSNQPIPKSDEPVENSSSCEEPPEVLQSHRNLYLAIYSDIDPIGAEVTRNSYVFEAVVIALTHPELSAEILLKFIGHVFKKRWVGMGDLLLGIEAGDWLTSMRRDLGVHSSSNES</sequence>
<dbReference type="Proteomes" id="UP001175211">
    <property type="component" value="Unassembled WGS sequence"/>
</dbReference>
<dbReference type="SUPFAM" id="SSF56112">
    <property type="entry name" value="Protein kinase-like (PK-like)"/>
    <property type="match status" value="1"/>
</dbReference>
<feature type="non-terminal residue" evidence="3">
    <location>
        <position position="1"/>
    </location>
</feature>
<dbReference type="EMBL" id="JAUEPS010000055">
    <property type="protein sequence ID" value="KAK0444238.1"/>
    <property type="molecule type" value="Genomic_DNA"/>
</dbReference>
<dbReference type="InterPro" id="IPR051678">
    <property type="entry name" value="AGP_Transferase"/>
</dbReference>
<accession>A0AA39JPL3</accession>
<dbReference type="PANTHER" id="PTHR21310:SF15">
    <property type="entry name" value="AMINOGLYCOSIDE PHOSPHOTRANSFERASE DOMAIN-CONTAINING PROTEIN"/>
    <property type="match status" value="1"/>
</dbReference>
<protein>
    <recommendedName>
        <fullName evidence="2">Aminoglycoside phosphotransferase domain-containing protein</fullName>
    </recommendedName>
</protein>
<dbReference type="InterPro" id="IPR002575">
    <property type="entry name" value="Aminoglycoside_PTrfase"/>
</dbReference>
<evidence type="ECO:0000313" key="3">
    <source>
        <dbReference type="EMBL" id="KAK0444238.1"/>
    </source>
</evidence>
<gene>
    <name evidence="3" type="ORF">EV420DRAFT_1751871</name>
</gene>
<feature type="domain" description="Aminoglycoside phosphotransferase" evidence="2">
    <location>
        <begin position="52"/>
        <end position="163"/>
    </location>
</feature>
<evidence type="ECO:0000313" key="4">
    <source>
        <dbReference type="Proteomes" id="UP001175211"/>
    </source>
</evidence>
<dbReference type="InterPro" id="IPR011009">
    <property type="entry name" value="Kinase-like_dom_sf"/>
</dbReference>
<dbReference type="GeneID" id="85363930"/>
<evidence type="ECO:0000256" key="1">
    <source>
        <dbReference type="SAM" id="MobiDB-lite"/>
    </source>
</evidence>